<dbReference type="SUPFAM" id="SSF82171">
    <property type="entry name" value="DPP6 N-terminal domain-like"/>
    <property type="match status" value="1"/>
</dbReference>
<keyword evidence="11" id="KW-0325">Glycoprotein</keyword>
<name>Q0CM15_ASPTN</name>
<dbReference type="Gene3D" id="2.140.10.30">
    <property type="entry name" value="Dipeptidylpeptidase IV, N-terminal domain"/>
    <property type="match status" value="1"/>
</dbReference>
<dbReference type="FunFam" id="2.140.10.30:FF:000003">
    <property type="entry name" value="Probable dipeptidyl peptidase 4"/>
    <property type="match status" value="1"/>
</dbReference>
<dbReference type="GeneID" id="4320654"/>
<evidence type="ECO:0000259" key="19">
    <source>
        <dbReference type="Pfam" id="PF13600"/>
    </source>
</evidence>
<evidence type="ECO:0000256" key="7">
    <source>
        <dbReference type="ARBA" id="ARBA00022670"/>
    </source>
</evidence>
<keyword evidence="8 15" id="KW-0732">Signal</keyword>
<dbReference type="GO" id="GO:0006508">
    <property type="term" value="P:proteolysis"/>
    <property type="evidence" value="ECO:0007669"/>
    <property type="project" value="UniProtKB-KW"/>
</dbReference>
<dbReference type="FunFam" id="3.40.50.1820:FF:000003">
    <property type="entry name" value="Dipeptidyl peptidase 4"/>
    <property type="match status" value="1"/>
</dbReference>
<dbReference type="Proteomes" id="UP000007963">
    <property type="component" value="Unassembled WGS sequence"/>
</dbReference>
<evidence type="ECO:0000259" key="16">
    <source>
        <dbReference type="Pfam" id="PF00326"/>
    </source>
</evidence>
<dbReference type="EC" id="3.4.14.5" evidence="4"/>
<evidence type="ECO:0000256" key="2">
    <source>
        <dbReference type="ARBA" id="ARBA00004613"/>
    </source>
</evidence>
<keyword evidence="9" id="KW-0378">Hydrolase</keyword>
<feature type="compositionally biased region" description="Basic and acidic residues" evidence="14">
    <location>
        <begin position="974"/>
        <end position="984"/>
    </location>
</feature>
<feature type="compositionally biased region" description="Low complexity" evidence="14">
    <location>
        <begin position="1164"/>
        <end position="1180"/>
    </location>
</feature>
<dbReference type="EMBL" id="CH476600">
    <property type="protein sequence ID" value="EAU34338.1"/>
    <property type="molecule type" value="Genomic_DNA"/>
</dbReference>
<protein>
    <recommendedName>
        <fullName evidence="4">dipeptidyl-peptidase IV</fullName>
        <ecNumber evidence="4">3.4.14.5</ecNumber>
    </recommendedName>
    <alternativeName>
        <fullName evidence="12">Dipeptidyl peptidase IV</fullName>
    </alternativeName>
</protein>
<dbReference type="Pfam" id="PF13600">
    <property type="entry name" value="DUF4140"/>
    <property type="match status" value="1"/>
</dbReference>
<evidence type="ECO:0000256" key="5">
    <source>
        <dbReference type="ARBA" id="ARBA00022438"/>
    </source>
</evidence>
<dbReference type="InterPro" id="IPR050278">
    <property type="entry name" value="Serine_Prot_S9B/DPPIV"/>
</dbReference>
<evidence type="ECO:0000256" key="6">
    <source>
        <dbReference type="ARBA" id="ARBA00022525"/>
    </source>
</evidence>
<evidence type="ECO:0000256" key="4">
    <source>
        <dbReference type="ARBA" id="ARBA00012062"/>
    </source>
</evidence>
<dbReference type="InterPro" id="IPR001375">
    <property type="entry name" value="Peptidase_S9_cat"/>
</dbReference>
<evidence type="ECO:0000256" key="9">
    <source>
        <dbReference type="ARBA" id="ARBA00022801"/>
    </source>
</evidence>
<keyword evidence="5" id="KW-0031">Aminopeptidase</keyword>
<evidence type="ECO:0000256" key="8">
    <source>
        <dbReference type="ARBA" id="ARBA00022729"/>
    </source>
</evidence>
<feature type="domain" description="DUF4140" evidence="19">
    <location>
        <begin position="764"/>
        <end position="886"/>
    </location>
</feature>
<dbReference type="STRING" id="341663.Q0CM15"/>
<feature type="chain" id="PRO_5004170415" description="dipeptidyl-peptidase IV" evidence="15">
    <location>
        <begin position="17"/>
        <end position="1567"/>
    </location>
</feature>
<feature type="region of interest" description="Disordered" evidence="14">
    <location>
        <begin position="1164"/>
        <end position="1211"/>
    </location>
</feature>
<dbReference type="Pfam" id="PF00930">
    <property type="entry name" value="DPPIV_N"/>
    <property type="match status" value="1"/>
</dbReference>
<dbReference type="InterPro" id="IPR037291">
    <property type="entry name" value="DUF4139"/>
</dbReference>
<dbReference type="PANTHER" id="PTHR11731">
    <property type="entry name" value="PROTEASE FAMILY S9B,C DIPEPTIDYL-PEPTIDASE IV-RELATED"/>
    <property type="match status" value="1"/>
</dbReference>
<dbReference type="GO" id="GO:0004177">
    <property type="term" value="F:aminopeptidase activity"/>
    <property type="evidence" value="ECO:0007669"/>
    <property type="project" value="UniProtKB-KW"/>
</dbReference>
<dbReference type="Pfam" id="PF00326">
    <property type="entry name" value="Peptidase_S9"/>
    <property type="match status" value="1"/>
</dbReference>
<feature type="compositionally biased region" description="Acidic residues" evidence="14">
    <location>
        <begin position="830"/>
        <end position="854"/>
    </location>
</feature>
<organism evidence="20 21">
    <name type="scientific">Aspergillus terreus (strain NIH 2624 / FGSC A1156)</name>
    <dbReference type="NCBI Taxonomy" id="341663"/>
    <lineage>
        <taxon>Eukaryota</taxon>
        <taxon>Fungi</taxon>
        <taxon>Dikarya</taxon>
        <taxon>Ascomycota</taxon>
        <taxon>Pezizomycotina</taxon>
        <taxon>Eurotiomycetes</taxon>
        <taxon>Eurotiomycetidae</taxon>
        <taxon>Eurotiales</taxon>
        <taxon>Aspergillaceae</taxon>
        <taxon>Aspergillus</taxon>
        <taxon>Aspergillus subgen. Circumdati</taxon>
    </lineage>
</organism>
<keyword evidence="6" id="KW-0964">Secreted</keyword>
<dbReference type="eggNOG" id="KOG2100">
    <property type="taxonomic scope" value="Eukaryota"/>
</dbReference>
<reference evidence="21" key="1">
    <citation type="submission" date="2005-09" db="EMBL/GenBank/DDBJ databases">
        <title>Annotation of the Aspergillus terreus NIH2624 genome.</title>
        <authorList>
            <person name="Birren B.W."/>
            <person name="Lander E.S."/>
            <person name="Galagan J.E."/>
            <person name="Nusbaum C."/>
            <person name="Devon K."/>
            <person name="Henn M."/>
            <person name="Ma L.-J."/>
            <person name="Jaffe D.B."/>
            <person name="Butler J."/>
            <person name="Alvarez P."/>
            <person name="Gnerre S."/>
            <person name="Grabherr M."/>
            <person name="Kleber M."/>
            <person name="Mauceli E.W."/>
            <person name="Brockman W."/>
            <person name="Rounsley S."/>
            <person name="Young S.K."/>
            <person name="LaButti K."/>
            <person name="Pushparaj V."/>
            <person name="DeCaprio D."/>
            <person name="Crawford M."/>
            <person name="Koehrsen M."/>
            <person name="Engels R."/>
            <person name="Montgomery P."/>
            <person name="Pearson M."/>
            <person name="Howarth C."/>
            <person name="Larson L."/>
            <person name="Luoma S."/>
            <person name="White J."/>
            <person name="Alvarado L."/>
            <person name="Kodira C.D."/>
            <person name="Zeng Q."/>
            <person name="Oleary S."/>
            <person name="Yandava C."/>
            <person name="Denning D.W."/>
            <person name="Nierman W.C."/>
            <person name="Milne T."/>
            <person name="Madden K."/>
        </authorList>
    </citation>
    <scope>NUCLEOTIDE SEQUENCE [LARGE SCALE GENOMIC DNA]</scope>
    <source>
        <strain evidence="21">NIH 2624 / FGSC A1156</strain>
    </source>
</reference>
<dbReference type="Pfam" id="PF13598">
    <property type="entry name" value="DUF4139"/>
    <property type="match status" value="1"/>
</dbReference>
<feature type="region of interest" description="Disordered" evidence="14">
    <location>
        <begin position="942"/>
        <end position="984"/>
    </location>
</feature>
<proteinExistence type="inferred from homology"/>
<comment type="similarity">
    <text evidence="3">Belongs to the peptidase S9B family.</text>
</comment>
<comment type="subcellular location">
    <subcellularLocation>
        <location evidence="2">Secreted</location>
    </subcellularLocation>
</comment>
<feature type="domain" description="DUF4139" evidence="18">
    <location>
        <begin position="1027"/>
        <end position="1473"/>
    </location>
</feature>
<feature type="region of interest" description="Disordered" evidence="14">
    <location>
        <begin position="823"/>
        <end position="854"/>
    </location>
</feature>
<evidence type="ECO:0000256" key="13">
    <source>
        <dbReference type="ARBA" id="ARBA00059678"/>
    </source>
</evidence>
<feature type="domain" description="Peptidase S9 prolyl oligopeptidase catalytic" evidence="16">
    <location>
        <begin position="554"/>
        <end position="735"/>
    </location>
</feature>
<evidence type="ECO:0000256" key="11">
    <source>
        <dbReference type="ARBA" id="ARBA00023180"/>
    </source>
</evidence>
<accession>Q0CM15</accession>
<sequence length="1567" mass="172007">MKLSIAAFLLLGFTHAIDPRKPHPPAGGGRKRLTFNETVINPVISPSTISVEWIATDSDGDYVFQDKDGSLKIESIVTNQSQTLIPADQVPKDSYSYWISPDLSAVLWATNYTKQYRHSYFADYYIQDVSSFQTTPLVPDQAGDLQYAAWSATGDTIAFVRGNNLFVWANGTVTAVTDDGGPDMFHGVPDWIYEEEILGDRYALWFSPDSEYLAFLSFNETGVPTYTVPYYMDNQKLAPPYPRELEIRYPKVSQTNPTVKLSILRLSDNDLSTISIDAFDPSELIIGEVAWITDTHSTVAVKTFNRVQDQQKVVAVDVESGQTKVVYERDGTDGWLDNLLAMAYVGSSNASSTSYYIDISDHSGWAHLYLFPVSGGDPVALTKGEWEVTSILSIDRERQLVYYLSTQHHSTERHLYSVSYSTLQITPLVDDTVPAYWSASFSSKSGYYLLTYQGPDVPYQELYSVAQDTPLRTITSNADVISKLKEYTLPNITYFELTLPSGESLNVMQRLPAGFSPKKRYPVLFTPYGGPGAQEVSKSWQSIGFNAYISSDPELEYITWTVDNRGTGYKGRKFRSQVTKQLGLLEAQDQVYAARQAAKLPWVDADHIAIWGWSYGGYLTGKVIETNSGAFSLGLLTAPVSDWRFYDSMYTERYMKTLSTNAAGYNTSAIHDPAGFKSVRGGFLVQHGTGDDNVHFQNAAALVDLLMGEGVSPVKMQVQWFTDSDHGIRYHGGRPFLYKQLAKRLMADIFTSEVAISALPTKSVTLTPHRATVVREIHTTIQPGANELTIVDLDPTIDPDSIRVEGTGCATITDIQTAIVPRTEHFDDVYPPDDDSSSLSSSDEEDPEDDEDEELTTLRAAIAEAETRLARARNNRASAQTSLDFLDGYGRALRPEHSSAEEVGAFLALYARQRAADASAHHDAAAAETAVSSELETLQGRLRRREERRAKAARAQRQAQQREKQLVRRKRAQRREQAARRREERRAFWTGEMGRVVVRLDGDVATPVEGEDGKKGDEEGMGVVLVLRYVVPRARWAPRYELSVHTPSAAAQLVYRAEYFNSSAETWRDAAVTLSTSEAAWSRLDEEVPVLTPWHIRLDAEASETTWNGVPEQPAMKTGGLFGPPALKSGGLFGPPAQRVKTGGLFGNAAGGFGNAQGGANVNANANSTGSGSLFGSQSQPLPPPPAPGLFGSAQSQPAPASAFGTAPPEPAQTSVFAAAAPQPPVLAMGAPSGDTDADADTDDHSILSQTLDHLDSIKHDYGMTTTYTLPGTRTIEPSHHGRRHVLAELDLPDVTLSHLIVPKKRAAAFLRARVKNTSSVKLLRGRVGLTVDGIFLGSSMLGTCAPDADFQVSLGVDPAIAVAYAKPLVRRVPGSFFASEDAAVFRRSCWVKNSKGVAVDLVVSDQVPVSQDEKLRVNVVEPKLENKEGARAPIEMDEETGSGEASMLKDGEIKWTIRLEPGREFRVVLEYETRRLVVKTPWHLLSLLLCLLLRDSTLPPPLAPTRQLLAPEIVDARVARAAAALAQSRRRCDNGYHSGYTCQVTAKTAYRVLVQATRSSQGSEPP</sequence>
<dbReference type="InterPro" id="IPR002469">
    <property type="entry name" value="Peptidase_S9B_N"/>
</dbReference>
<feature type="signal peptide" evidence="15">
    <location>
        <begin position="1"/>
        <end position="16"/>
    </location>
</feature>
<dbReference type="GO" id="GO:0005576">
    <property type="term" value="C:extracellular region"/>
    <property type="evidence" value="ECO:0007669"/>
    <property type="project" value="UniProtKB-SubCell"/>
</dbReference>
<dbReference type="PANTHER" id="PTHR11731:SF162">
    <property type="entry name" value="DIPEPTIDYL PEPTIDASE 4-RELATED"/>
    <property type="match status" value="1"/>
</dbReference>
<comment type="function">
    <text evidence="13">Extracellular dipeptidyl-peptidase which removes N-terminal dipeptides sequentially from polypeptides having unsubstituted N-termini provided that the penultimate residue is proline.</text>
</comment>
<dbReference type="RefSeq" id="XP_001214447.1">
    <property type="nucleotide sequence ID" value="XM_001214447.1"/>
</dbReference>
<evidence type="ECO:0000256" key="14">
    <source>
        <dbReference type="SAM" id="MobiDB-lite"/>
    </source>
</evidence>
<evidence type="ECO:0000256" key="15">
    <source>
        <dbReference type="SAM" id="SignalP"/>
    </source>
</evidence>
<dbReference type="SUPFAM" id="SSF53474">
    <property type="entry name" value="alpha/beta-Hydrolases"/>
    <property type="match status" value="1"/>
</dbReference>
<evidence type="ECO:0000256" key="3">
    <source>
        <dbReference type="ARBA" id="ARBA00006150"/>
    </source>
</evidence>
<feature type="compositionally biased region" description="Low complexity" evidence="14">
    <location>
        <begin position="1189"/>
        <end position="1203"/>
    </location>
</feature>
<gene>
    <name evidence="20" type="ORF">ATEG_05269</name>
</gene>
<evidence type="ECO:0000256" key="12">
    <source>
        <dbReference type="ARBA" id="ARBA00030567"/>
    </source>
</evidence>
<comment type="catalytic activity">
    <reaction evidence="1">
        <text>Release of an N-terminal dipeptide, Xaa-Yaa-|-Zaa-, from a polypeptide, preferentially when Yaa is Pro, provided Zaa is neither Pro nor hydroxyproline.</text>
        <dbReference type="EC" id="3.4.14.5"/>
    </reaction>
</comment>
<dbReference type="GO" id="GO:0008239">
    <property type="term" value="F:dipeptidyl-peptidase activity"/>
    <property type="evidence" value="ECO:0007669"/>
    <property type="project" value="UniProtKB-EC"/>
</dbReference>
<dbReference type="InterPro" id="IPR025554">
    <property type="entry name" value="DUF4140"/>
</dbReference>
<evidence type="ECO:0000259" key="18">
    <source>
        <dbReference type="Pfam" id="PF13598"/>
    </source>
</evidence>
<evidence type="ECO:0000313" key="21">
    <source>
        <dbReference type="Proteomes" id="UP000007963"/>
    </source>
</evidence>
<keyword evidence="7" id="KW-0645">Protease</keyword>
<dbReference type="VEuPathDB" id="FungiDB:ATEG_05269"/>
<dbReference type="ESTHER" id="asptn-q0cm15">
    <property type="family name" value="DPP4N_Peptidase_S9"/>
</dbReference>
<dbReference type="GO" id="GO:0008236">
    <property type="term" value="F:serine-type peptidase activity"/>
    <property type="evidence" value="ECO:0007669"/>
    <property type="project" value="UniProtKB-KW"/>
</dbReference>
<dbReference type="HOGENOM" id="CLU_245625_0_0_1"/>
<dbReference type="GO" id="GO:0005886">
    <property type="term" value="C:plasma membrane"/>
    <property type="evidence" value="ECO:0007669"/>
    <property type="project" value="TreeGrafter"/>
</dbReference>
<keyword evidence="10" id="KW-0720">Serine protease</keyword>
<evidence type="ECO:0000313" key="20">
    <source>
        <dbReference type="EMBL" id="EAU34338.1"/>
    </source>
</evidence>
<dbReference type="OrthoDB" id="16520at2759"/>
<evidence type="ECO:0000259" key="17">
    <source>
        <dbReference type="Pfam" id="PF00930"/>
    </source>
</evidence>
<evidence type="ECO:0000256" key="1">
    <source>
        <dbReference type="ARBA" id="ARBA00001257"/>
    </source>
</evidence>
<dbReference type="InterPro" id="IPR029058">
    <property type="entry name" value="AB_hydrolase_fold"/>
</dbReference>
<evidence type="ECO:0000256" key="10">
    <source>
        <dbReference type="ARBA" id="ARBA00022825"/>
    </source>
</evidence>
<feature type="domain" description="Dipeptidylpeptidase IV N-terminal" evidence="17">
    <location>
        <begin position="100"/>
        <end position="459"/>
    </location>
</feature>
<dbReference type="Gene3D" id="3.40.50.1820">
    <property type="entry name" value="alpha/beta hydrolase"/>
    <property type="match status" value="1"/>
</dbReference>